<dbReference type="HOGENOM" id="CLU_3329144_0_0_9"/>
<dbReference type="STRING" id="272621.LBA0150"/>
<proteinExistence type="predicted"/>
<organism evidence="2">
    <name type="scientific">Lactobacillus acidophilus (strain ATCC 700396 / NCK56 / N2 / NCFM)</name>
    <dbReference type="NCBI Taxonomy" id="272621"/>
    <lineage>
        <taxon>Bacteria</taxon>
        <taxon>Bacillati</taxon>
        <taxon>Bacillota</taxon>
        <taxon>Bacilli</taxon>
        <taxon>Lactobacillales</taxon>
        <taxon>Lactobacillaceae</taxon>
        <taxon>Lactobacillus</taxon>
    </lineage>
</organism>
<evidence type="ECO:0000313" key="2">
    <source>
        <dbReference type="Proteomes" id="UP000006381"/>
    </source>
</evidence>
<dbReference type="KEGG" id="lac:LBA0150"/>
<evidence type="ECO:0000313" key="1">
    <source>
        <dbReference type="EMBL" id="AAV42051.1"/>
    </source>
</evidence>
<dbReference type="EMBL" id="CP000033">
    <property type="protein sequence ID" value="AAV42051.1"/>
    <property type="molecule type" value="Genomic_DNA"/>
</dbReference>
<sequence>MGEVLKQFKGFNEKFIVLGKSSTREDVFSVRLINNIVNKQA</sequence>
<dbReference type="PATRIC" id="fig|272621.13.peg.145"/>
<keyword evidence="2" id="KW-1185">Reference proteome</keyword>
<accession>Q5FMM3</accession>
<name>Q5FMM3_LACAC</name>
<gene>
    <name evidence="1" type="ordered locus">LBA0150</name>
</gene>
<protein>
    <submittedName>
        <fullName evidence="1">Uncharacterized protein</fullName>
    </submittedName>
</protein>
<dbReference type="AlphaFoldDB" id="Q5FMM3"/>
<reference evidence="1 2" key="1">
    <citation type="journal article" date="2005" name="Proc. Natl. Acad. Sci. U.S.A.">
        <title>Complete genome sequence of the probiotic lactic acid bacterium Lactobacillus acidophilus NCFM.</title>
        <authorList>
            <person name="Altermann E."/>
            <person name="Russell W.M."/>
            <person name="Azcarate-Peril M.A."/>
            <person name="Barrangou R."/>
            <person name="Buck B.L."/>
            <person name="McAuliffe O."/>
            <person name="Souther N."/>
            <person name="Dobson A."/>
            <person name="Duong T."/>
            <person name="Callanan M."/>
            <person name="Lick S."/>
            <person name="Hamrick A."/>
            <person name="Cano R."/>
            <person name="Klaenhammer T.R."/>
        </authorList>
    </citation>
    <scope>NUCLEOTIDE SEQUENCE [LARGE SCALE GENOMIC DNA]</scope>
    <source>
        <strain evidence="2">ATCC 700396 / NCK56 / N2 / NCFM</strain>
    </source>
</reference>
<dbReference type="Proteomes" id="UP000006381">
    <property type="component" value="Chromosome"/>
</dbReference>
<dbReference type="BioCyc" id="LACI272621:G1G49-148-MONOMER"/>